<dbReference type="PROSITE" id="PS50977">
    <property type="entry name" value="HTH_TETR_2"/>
    <property type="match status" value="1"/>
</dbReference>
<evidence type="ECO:0000256" key="1">
    <source>
        <dbReference type="ARBA" id="ARBA00023015"/>
    </source>
</evidence>
<keyword evidence="3" id="KW-0804">Transcription</keyword>
<dbReference type="Gene3D" id="1.10.357.10">
    <property type="entry name" value="Tetracycline Repressor, domain 2"/>
    <property type="match status" value="1"/>
</dbReference>
<name>A0ABZ0CVW6_9BURK</name>
<evidence type="ECO:0000259" key="5">
    <source>
        <dbReference type="PROSITE" id="PS50977"/>
    </source>
</evidence>
<keyword evidence="2 4" id="KW-0238">DNA-binding</keyword>
<gene>
    <name evidence="6" type="ORF">RXV79_03430</name>
</gene>
<evidence type="ECO:0000256" key="2">
    <source>
        <dbReference type="ARBA" id="ARBA00023125"/>
    </source>
</evidence>
<dbReference type="PRINTS" id="PR00455">
    <property type="entry name" value="HTHTETR"/>
</dbReference>
<dbReference type="InterPro" id="IPR009057">
    <property type="entry name" value="Homeodomain-like_sf"/>
</dbReference>
<dbReference type="InterPro" id="IPR036271">
    <property type="entry name" value="Tet_transcr_reg_TetR-rel_C_sf"/>
</dbReference>
<proteinExistence type="predicted"/>
<dbReference type="RefSeq" id="WP_316702074.1">
    <property type="nucleotide sequence ID" value="NZ_CP136336.1"/>
</dbReference>
<evidence type="ECO:0000256" key="4">
    <source>
        <dbReference type="PROSITE-ProRule" id="PRU00335"/>
    </source>
</evidence>
<keyword evidence="1" id="KW-0805">Transcription regulation</keyword>
<dbReference type="SUPFAM" id="SSF48498">
    <property type="entry name" value="Tetracyclin repressor-like, C-terminal domain"/>
    <property type="match status" value="1"/>
</dbReference>
<feature type="domain" description="HTH tetR-type" evidence="5">
    <location>
        <begin position="6"/>
        <end position="66"/>
    </location>
</feature>
<dbReference type="InterPro" id="IPR050109">
    <property type="entry name" value="HTH-type_TetR-like_transc_reg"/>
</dbReference>
<dbReference type="InterPro" id="IPR001647">
    <property type="entry name" value="HTH_TetR"/>
</dbReference>
<sequence>MPRPSQNVDQALLDAGLELLPQTGCAGLSVRKLADHAGVNLGMFHYHFKNKDTFIRAVLQRVYEEMFSALTLKVDPKRPVLDNLRAVVATLARFGRERQALLLRMAADAMAGEVAVLEFFRANLPRHVAVVAGLIAQAQREGLMAKAPPPEVVAFLFGAVGAPVLMGGAVQAQAPDAVAGVIERHVLSDAAVARRIDWALRGLSAGGGSR</sequence>
<dbReference type="EMBL" id="CP136336">
    <property type="protein sequence ID" value="WOB09114.1"/>
    <property type="molecule type" value="Genomic_DNA"/>
</dbReference>
<evidence type="ECO:0000313" key="7">
    <source>
        <dbReference type="Proteomes" id="UP001303946"/>
    </source>
</evidence>
<dbReference type="Proteomes" id="UP001303946">
    <property type="component" value="Chromosome"/>
</dbReference>
<accession>A0ABZ0CVW6</accession>
<protein>
    <submittedName>
        <fullName evidence="6">TetR/AcrR family transcriptional regulator</fullName>
    </submittedName>
</protein>
<dbReference type="PANTHER" id="PTHR30055">
    <property type="entry name" value="HTH-TYPE TRANSCRIPTIONAL REGULATOR RUTR"/>
    <property type="match status" value="1"/>
</dbReference>
<dbReference type="SUPFAM" id="SSF46689">
    <property type="entry name" value="Homeodomain-like"/>
    <property type="match status" value="1"/>
</dbReference>
<dbReference type="Pfam" id="PF00440">
    <property type="entry name" value="TetR_N"/>
    <property type="match status" value="1"/>
</dbReference>
<reference evidence="6 7" key="1">
    <citation type="submission" date="2023-10" db="EMBL/GenBank/DDBJ databases">
        <title>Bacteria for the degradation of biodegradable plastic PBAT(Polybutylene adipate terephthalate).</title>
        <authorList>
            <person name="Weon H.-Y."/>
            <person name="Yeon J."/>
        </authorList>
    </citation>
    <scope>NUCLEOTIDE SEQUENCE [LARGE SCALE GENOMIC DNA]</scope>
    <source>
        <strain evidence="6 7">SBD 7-3</strain>
    </source>
</reference>
<keyword evidence="7" id="KW-1185">Reference proteome</keyword>
<feature type="DNA-binding region" description="H-T-H motif" evidence="4">
    <location>
        <begin position="29"/>
        <end position="48"/>
    </location>
</feature>
<dbReference type="PANTHER" id="PTHR30055:SF234">
    <property type="entry name" value="HTH-TYPE TRANSCRIPTIONAL REGULATOR BETI"/>
    <property type="match status" value="1"/>
</dbReference>
<organism evidence="6 7">
    <name type="scientific">Piscinibacter gummiphilus</name>
    <dbReference type="NCBI Taxonomy" id="946333"/>
    <lineage>
        <taxon>Bacteria</taxon>
        <taxon>Pseudomonadati</taxon>
        <taxon>Pseudomonadota</taxon>
        <taxon>Betaproteobacteria</taxon>
        <taxon>Burkholderiales</taxon>
        <taxon>Sphaerotilaceae</taxon>
        <taxon>Piscinibacter</taxon>
    </lineage>
</organism>
<evidence type="ECO:0000256" key="3">
    <source>
        <dbReference type="ARBA" id="ARBA00023163"/>
    </source>
</evidence>
<evidence type="ECO:0000313" key="6">
    <source>
        <dbReference type="EMBL" id="WOB09114.1"/>
    </source>
</evidence>